<keyword evidence="3" id="KW-1185">Reference proteome</keyword>
<dbReference type="EMBL" id="JAAXKY010000003">
    <property type="protein sequence ID" value="NMH75856.1"/>
    <property type="molecule type" value="Genomic_DNA"/>
</dbReference>
<feature type="transmembrane region" description="Helical" evidence="1">
    <location>
        <begin position="20"/>
        <end position="41"/>
    </location>
</feature>
<reference evidence="2 3" key="1">
    <citation type="submission" date="2020-04" db="EMBL/GenBank/DDBJ databases">
        <authorList>
            <person name="Klaysubun C."/>
            <person name="Duangmal K."/>
            <person name="Lipun K."/>
        </authorList>
    </citation>
    <scope>NUCLEOTIDE SEQUENCE [LARGE SCALE GENOMIC DNA]</scope>
    <source>
        <strain evidence="2 3">JCM 11839</strain>
    </source>
</reference>
<accession>A0ABX1R639</accession>
<dbReference type="RefSeq" id="WP_169393941.1">
    <property type="nucleotide sequence ID" value="NZ_BAAAJH010000017.1"/>
</dbReference>
<feature type="transmembrane region" description="Helical" evidence="1">
    <location>
        <begin position="175"/>
        <end position="194"/>
    </location>
</feature>
<feature type="transmembrane region" description="Helical" evidence="1">
    <location>
        <begin position="96"/>
        <end position="120"/>
    </location>
</feature>
<keyword evidence="1" id="KW-1133">Transmembrane helix</keyword>
<evidence type="ECO:0000256" key="1">
    <source>
        <dbReference type="SAM" id="Phobius"/>
    </source>
</evidence>
<feature type="transmembrane region" description="Helical" evidence="1">
    <location>
        <begin position="344"/>
        <end position="368"/>
    </location>
</feature>
<feature type="transmembrane region" description="Helical" evidence="1">
    <location>
        <begin position="141"/>
        <end position="163"/>
    </location>
</feature>
<evidence type="ECO:0000313" key="2">
    <source>
        <dbReference type="EMBL" id="NMH75856.1"/>
    </source>
</evidence>
<organism evidence="2 3">
    <name type="scientific">Pseudonocardia xinjiangensis</name>
    <dbReference type="NCBI Taxonomy" id="75289"/>
    <lineage>
        <taxon>Bacteria</taxon>
        <taxon>Bacillati</taxon>
        <taxon>Actinomycetota</taxon>
        <taxon>Actinomycetes</taxon>
        <taxon>Pseudonocardiales</taxon>
        <taxon>Pseudonocardiaceae</taxon>
        <taxon>Pseudonocardia</taxon>
    </lineage>
</organism>
<proteinExistence type="predicted"/>
<feature type="transmembrane region" description="Helical" evidence="1">
    <location>
        <begin position="235"/>
        <end position="254"/>
    </location>
</feature>
<comment type="caution">
    <text evidence="2">The sequence shown here is derived from an EMBL/GenBank/DDBJ whole genome shotgun (WGS) entry which is preliminary data.</text>
</comment>
<evidence type="ECO:0000313" key="3">
    <source>
        <dbReference type="Proteomes" id="UP001296706"/>
    </source>
</evidence>
<feature type="transmembrane region" description="Helical" evidence="1">
    <location>
        <begin position="62"/>
        <end position="84"/>
    </location>
</feature>
<sequence>MVVLAHGIGGVEGLPLDGELVLQTGGVVVLVSFLAVALLWKHPRFTGPVTGRPLPAALDSPWLRRVLQAATLAVATAIVGYGFAGPQDPDANPAPRALYVLLWVGLVPASLVFGPVWRVLNPLRLLHRLAAAALRRPANGTAALSGRLGYWPAALGLLVFVWLELVAPGRDRPDVVAAFLLGYAVLHTVAALRFGERWFDQADAFETYSALTGALAPIGRLADGRIGLRNPFRGLAAVPVAPGLVGFVAVWWGSTVFDGLSGWVGWQALGLPAVLDTLVLIGLVLLVAGLYRAATGPLAGPLVTTLVPIAAGYTIAHYLTLLLVEGPRGLAQLGGAQLGAVTAVPAPGVVAGVQIAAVLVGHVVAVVAAHDRSVALLPEHRRLADQVPLVLLMVAYTMAGLFLLVLS</sequence>
<keyword evidence="1" id="KW-0812">Transmembrane</keyword>
<feature type="transmembrane region" description="Helical" evidence="1">
    <location>
        <begin position="266"/>
        <end position="290"/>
    </location>
</feature>
<keyword evidence="1" id="KW-0472">Membrane</keyword>
<feature type="transmembrane region" description="Helical" evidence="1">
    <location>
        <begin position="302"/>
        <end position="324"/>
    </location>
</feature>
<gene>
    <name evidence="2" type="ORF">HF577_01860</name>
</gene>
<dbReference type="Proteomes" id="UP001296706">
    <property type="component" value="Unassembled WGS sequence"/>
</dbReference>
<name>A0ABX1R639_9PSEU</name>
<protein>
    <submittedName>
        <fullName evidence="2">Uncharacterized protein</fullName>
    </submittedName>
</protein>
<feature type="transmembrane region" description="Helical" evidence="1">
    <location>
        <begin position="389"/>
        <end position="406"/>
    </location>
</feature>